<dbReference type="RefSeq" id="WP_387959707.1">
    <property type="nucleotide sequence ID" value="NZ_JBHSGP010000004.1"/>
</dbReference>
<dbReference type="EMBL" id="JBHSGP010000004">
    <property type="protein sequence ID" value="MFC4720688.1"/>
    <property type="molecule type" value="Genomic_DNA"/>
</dbReference>
<comment type="caution">
    <text evidence="5">The sequence shown here is derived from an EMBL/GenBank/DDBJ whole genome shotgun (WGS) entry which is preliminary data.</text>
</comment>
<accession>A0ABV9N1N8</accession>
<protein>
    <submittedName>
        <fullName evidence="5">HYR domain-containing protein</fullName>
    </submittedName>
</protein>
<feature type="non-terminal residue" evidence="5">
    <location>
        <position position="1"/>
    </location>
</feature>
<dbReference type="PROSITE" id="PS50825">
    <property type="entry name" value="HYR"/>
    <property type="match status" value="5"/>
</dbReference>
<evidence type="ECO:0000313" key="5">
    <source>
        <dbReference type="EMBL" id="MFC4720688.1"/>
    </source>
</evidence>
<evidence type="ECO:0000259" key="3">
    <source>
        <dbReference type="PROSITE" id="PS50825"/>
    </source>
</evidence>
<keyword evidence="6" id="KW-1185">Reference proteome</keyword>
<dbReference type="SUPFAM" id="SSF74853">
    <property type="entry name" value="Lamin A/C globular tail domain"/>
    <property type="match status" value="1"/>
</dbReference>
<proteinExistence type="predicted"/>
<feature type="domain" description="LTD" evidence="4">
    <location>
        <begin position="394"/>
        <end position="524"/>
    </location>
</feature>
<organism evidence="5 6">
    <name type="scientific">Geojedonia litorea</name>
    <dbReference type="NCBI Taxonomy" id="1268269"/>
    <lineage>
        <taxon>Bacteria</taxon>
        <taxon>Pseudomonadati</taxon>
        <taxon>Bacteroidota</taxon>
        <taxon>Flavobacteriia</taxon>
        <taxon>Flavobacteriales</taxon>
        <taxon>Flavobacteriaceae</taxon>
        <taxon>Geojedonia</taxon>
    </lineage>
</organism>
<dbReference type="NCBIfam" id="TIGR04183">
    <property type="entry name" value="Por_Secre_tail"/>
    <property type="match status" value="1"/>
</dbReference>
<reference evidence="6" key="1">
    <citation type="journal article" date="2019" name="Int. J. Syst. Evol. Microbiol.">
        <title>The Global Catalogue of Microorganisms (GCM) 10K type strain sequencing project: providing services to taxonomists for standard genome sequencing and annotation.</title>
        <authorList>
            <consortium name="The Broad Institute Genomics Platform"/>
            <consortium name="The Broad Institute Genome Sequencing Center for Infectious Disease"/>
            <person name="Wu L."/>
            <person name="Ma J."/>
        </authorList>
    </citation>
    <scope>NUCLEOTIDE SEQUENCE [LARGE SCALE GENOMIC DNA]</scope>
    <source>
        <strain evidence="6">CCUG 63682</strain>
    </source>
</reference>
<dbReference type="InterPro" id="IPR003410">
    <property type="entry name" value="HYR_dom"/>
</dbReference>
<dbReference type="PANTHER" id="PTHR24273">
    <property type="entry name" value="FI04643P-RELATED"/>
    <property type="match status" value="1"/>
</dbReference>
<dbReference type="Proteomes" id="UP001595953">
    <property type="component" value="Unassembled WGS sequence"/>
</dbReference>
<dbReference type="Gene3D" id="2.60.40.10">
    <property type="entry name" value="Immunoglobulins"/>
    <property type="match status" value="1"/>
</dbReference>
<dbReference type="PROSITE" id="PS51841">
    <property type="entry name" value="LTD"/>
    <property type="match status" value="2"/>
</dbReference>
<keyword evidence="1" id="KW-0732">Signal</keyword>
<dbReference type="InterPro" id="IPR026444">
    <property type="entry name" value="Secre_tail"/>
</dbReference>
<name>A0ABV9N1N8_9FLAO</name>
<dbReference type="Pfam" id="PF02494">
    <property type="entry name" value="HYR"/>
    <property type="match status" value="3"/>
</dbReference>
<dbReference type="PANTHER" id="PTHR24273:SF32">
    <property type="entry name" value="HYALIN"/>
    <property type="match status" value="1"/>
</dbReference>
<feature type="domain" description="HYR" evidence="3">
    <location>
        <begin position="949"/>
        <end position="1035"/>
    </location>
</feature>
<dbReference type="InterPro" id="IPR036415">
    <property type="entry name" value="Lamin_tail_dom_sf"/>
</dbReference>
<feature type="domain" description="LTD" evidence="4">
    <location>
        <begin position="1249"/>
        <end position="1387"/>
    </location>
</feature>
<keyword evidence="2" id="KW-0677">Repeat</keyword>
<gene>
    <name evidence="5" type="ORF">ACFO5O_00025</name>
</gene>
<feature type="domain" description="HYR" evidence="3">
    <location>
        <begin position="779"/>
        <end position="865"/>
    </location>
</feature>
<dbReference type="Pfam" id="PF00932">
    <property type="entry name" value="LTD"/>
    <property type="match status" value="1"/>
</dbReference>
<evidence type="ECO:0000256" key="1">
    <source>
        <dbReference type="ARBA" id="ARBA00022729"/>
    </source>
</evidence>
<evidence type="ECO:0000256" key="2">
    <source>
        <dbReference type="ARBA" id="ARBA00022737"/>
    </source>
</evidence>
<evidence type="ECO:0000313" key="6">
    <source>
        <dbReference type="Proteomes" id="UP001595953"/>
    </source>
</evidence>
<sequence>TVTATDAAGNTDVCNFDVTVNDTEDPVVSCPSDITVNNDAGQCGANVNFTPTATDNCSVASIVSSPASGSFFAVGTTTVTVTATDAAGNTDVCNFDVTVNDTEDPVVSCPSDITVSNEAGQCGAIVNFTPTATDNCSVASIVSSPASGSFFAVGTTTVTVTATDAAGNTDVCNFDVTVNDTEDPVVSCPSDITVNNDAGQCGAIVNFTPTATDNCSVASIVSSPASGSFFAVGTTTVTVTATDAAGNTDVCTFEVTIQDNEIPIVSTNGDKNVSNDAGECSALVTVSASASDNCGVSSPVGVRSDNLQLNDPYPVGMTTIAWNVQDVNGNDALEVIQTVIVNDNEAPIAVCKNITVELDASGQAIISPYDIDGGSTDNCGIQSLSASKTSFNCVDITPLASTINKVVISQIYGGGGNTGATLRNDFIELFNAGTTTVYLNDWSVQYTGATGTSWQVTALTGKIQPGQYYLIQQALGNGGTTSLPDPDATGNIAMSATAGKVRLVNSTSTSPTSSQVIDFVGYGSANVFEGSGPTASLSNTTTAKRNSNGCIDTDNNSADFTVAAPSPRNSASPWAPCSVTPSGTPVVLTVTDIHGNTSTCTAYVKVEDNVDPTIDVAASDLTVECDGAGNTQALNDWLAANGGAEASDACGIVWSNNFTALSDDCGNTGSATVIFTVTDPSGNTATTTATFTIEDKTPPVLTIPSDVTVNCEDDTASSNTGVATATDICSNYSITQSDSSTQVMDNTDPGYYNYKITRTWTATDECNNSVSLDQIITVQDVTAPTILCPNNITINCEDDTTPANTGTATGTDNCSSVAITFSDVSTQNNDANNVGHYNYTITRTWTATDISGNDTTCVQVITVQDVTAPTILCPNNITINCEDDTTPANTGTATGTDNCSSVAITFSDVSTQNNDANNVGHYNYTITRTWTATDISGNDTTCVQVITVQDVTAPTILCPNSITINCEDDTTPANTGTATGTDNCSSVAITFSDVSTQNNDVNNVGHYNYTITRTWTATDISGNDTTCVQVITVQDVTAPTILCPNNITINCEDDTTPANTGTATGSDNCSVVAITFSDVSTQNNDVNNVGYYNYTITRTWTATDISGNDTTCVQVITVQDVTAPTILCPNNITINCEDDTTPANTGAATGTDICSAVVITYSDVSTQDPNINNPGHYNYTITRTWTATDITGNSVSCNQVITVQDVTPPVVDCVRLTIQLNENGNATITPEQLNNNSYDNCSPVSLSISQTNFSCSDVGGDLDELIISEYINGSDDNKAIEIYNGTGLAVNMSEYKLKIYPNGGTAYEIPLIGTVIDKDVYVIASVFASQPIQFKRDYAVSNLDFDSNDAIELLHNGVPVDYIPGGSGWLNTLVRKENIQSGSASGDLSEWNAYPLNTFNYLGSHNISVTDNGNNVLLTVTDVSGNLSTCEAKVFVQDVTAPVVVCNAITVQLDATGNYILTTGDKIAVGLGSEDSCGIASYEVSPNVFDCTNVGPNAVTLTVTDKNGNSATCNTTITVEDKVDPIALCRPITIQLDANGNASITPSDIDGGSSDACGITLSASKTSFDCSNVGANTVTLTVEDANGNSASCDAIVTVEDKVNPIAICKDITVTLGADGTVTIAEDAVNNGSNDACGGLTYDTDITSFTCADVGNPVLVTLTVTDVNGNSSTCEATVTVNGLLPVIQSIVPSELPPFCQDAAIQLTVNTNLNENDIRSYQWVVVGQGELGAITNEKVARVYANGKYGVTVTSETNCTDYLEYTVTNFDVTNLIASYTILAQDDIYLHGSNLVQSGGLGVTGANGLIKLHQATTVVDFGKAKRFDLNQGSVINGGITMSPAAPQSIPAFVANTYSNAGSPNVIANTNQTLTGSVFNVVQVGQGVTVTFTQPNVYINQLVTQQNASIEFGSCANVFINQKFTLAQFGTINANGKNVVIYVNADIQIEKGSYVRARMHSNGNEFLVKGENANKNKVAEPTVMKGLFIGRRVHGSINVKWEQDQLCDTGCPIAAPISSSRMMPSTRIDLDDDFQINAWPNPSDSNFTLKVKTQDRANRILIQVYDMSNKLVHVKEFNPNDNYKFGTELEAGVYIVKVTQSGKLQTVRLVKY</sequence>
<dbReference type="InterPro" id="IPR013783">
    <property type="entry name" value="Ig-like_fold"/>
</dbReference>
<dbReference type="InterPro" id="IPR001322">
    <property type="entry name" value="Lamin_tail_dom"/>
</dbReference>
<evidence type="ECO:0000259" key="4">
    <source>
        <dbReference type="PROSITE" id="PS51841"/>
    </source>
</evidence>
<feature type="domain" description="HYR" evidence="3">
    <location>
        <begin position="179"/>
        <end position="259"/>
    </location>
</feature>
<feature type="domain" description="HYR" evidence="3">
    <location>
        <begin position="102"/>
        <end position="178"/>
    </location>
</feature>
<dbReference type="Pfam" id="PF18962">
    <property type="entry name" value="Por_Secre_tail"/>
    <property type="match status" value="1"/>
</dbReference>
<feature type="domain" description="HYR" evidence="3">
    <location>
        <begin position="21"/>
        <end position="101"/>
    </location>
</feature>